<dbReference type="AlphaFoldDB" id="T1GCZ1"/>
<dbReference type="GO" id="GO:0005737">
    <property type="term" value="C:cytoplasm"/>
    <property type="evidence" value="ECO:0007669"/>
    <property type="project" value="TreeGrafter"/>
</dbReference>
<name>T1GCZ1_MEGSC</name>
<evidence type="ECO:0000313" key="9">
    <source>
        <dbReference type="Proteomes" id="UP000015102"/>
    </source>
</evidence>
<dbReference type="EnsemblMetazoa" id="MESCA001165-RA">
    <property type="protein sequence ID" value="MESCA001165-PA"/>
    <property type="gene ID" value="MESCA001165"/>
</dbReference>
<evidence type="ECO:0000256" key="1">
    <source>
        <dbReference type="ARBA" id="ARBA00007513"/>
    </source>
</evidence>
<evidence type="ECO:0000256" key="4">
    <source>
        <dbReference type="ARBA" id="ARBA00023004"/>
    </source>
</evidence>
<comment type="similarity">
    <text evidence="1 6">Belongs to the ferritin family.</text>
</comment>
<reference evidence="8" key="2">
    <citation type="submission" date="2015-06" db="UniProtKB">
        <authorList>
            <consortium name="EnsemblMetazoa"/>
        </authorList>
    </citation>
    <scope>IDENTIFICATION</scope>
</reference>
<keyword evidence="9" id="KW-1185">Reference proteome</keyword>
<comment type="function">
    <text evidence="6">Stores iron in a soluble, non-toxic, readily available form. Important for iron homeostasis. Iron is taken up in the ferrous form and deposited as ferric hydroxides after oxidation.</text>
</comment>
<dbReference type="Gene3D" id="1.20.1260.10">
    <property type="match status" value="1"/>
</dbReference>
<dbReference type="EC" id="1.16.3.1" evidence="6"/>
<evidence type="ECO:0000256" key="5">
    <source>
        <dbReference type="PIRSR" id="PIRSR601519-1"/>
    </source>
</evidence>
<evidence type="ECO:0000256" key="3">
    <source>
        <dbReference type="ARBA" id="ARBA00022723"/>
    </source>
</evidence>
<dbReference type="InterPro" id="IPR001519">
    <property type="entry name" value="Ferritin"/>
</dbReference>
<dbReference type="PROSITE" id="PS50905">
    <property type="entry name" value="FERRITIN_LIKE"/>
    <property type="match status" value="1"/>
</dbReference>
<dbReference type="PANTHER" id="PTHR11431:SF43">
    <property type="entry name" value="FERRITIN"/>
    <property type="match status" value="1"/>
</dbReference>
<evidence type="ECO:0000313" key="8">
    <source>
        <dbReference type="EnsemblMetazoa" id="MESCA001165-PA"/>
    </source>
</evidence>
<feature type="binding site" evidence="5">
    <location>
        <position position="11"/>
    </location>
    <ligand>
        <name>Fe cation</name>
        <dbReference type="ChEBI" id="CHEBI:24875"/>
        <label>1</label>
    </ligand>
</feature>
<evidence type="ECO:0000256" key="2">
    <source>
        <dbReference type="ARBA" id="ARBA00022434"/>
    </source>
</evidence>
<proteinExistence type="inferred from homology"/>
<organism evidence="8 9">
    <name type="scientific">Megaselia scalaris</name>
    <name type="common">Humpbacked fly</name>
    <name type="synonym">Phora scalaris</name>
    <dbReference type="NCBI Taxonomy" id="36166"/>
    <lineage>
        <taxon>Eukaryota</taxon>
        <taxon>Metazoa</taxon>
        <taxon>Ecdysozoa</taxon>
        <taxon>Arthropoda</taxon>
        <taxon>Hexapoda</taxon>
        <taxon>Insecta</taxon>
        <taxon>Pterygota</taxon>
        <taxon>Neoptera</taxon>
        <taxon>Endopterygota</taxon>
        <taxon>Diptera</taxon>
        <taxon>Brachycera</taxon>
        <taxon>Muscomorpha</taxon>
        <taxon>Platypezoidea</taxon>
        <taxon>Phoridae</taxon>
        <taxon>Megaseliini</taxon>
        <taxon>Megaselia</taxon>
    </lineage>
</organism>
<keyword evidence="6" id="KW-0560">Oxidoreductase</keyword>
<accession>T1GCZ1</accession>
<dbReference type="HOGENOM" id="CLU_2067275_0_0_1"/>
<feature type="domain" description="Ferritin-like diiron" evidence="7">
    <location>
        <begin position="1"/>
        <end position="111"/>
    </location>
</feature>
<dbReference type="InterPro" id="IPR009040">
    <property type="entry name" value="Ferritin-like_diiron"/>
</dbReference>
<feature type="binding site" evidence="5">
    <location>
        <position position="58"/>
    </location>
    <ligand>
        <name>Fe cation</name>
        <dbReference type="ChEBI" id="CHEBI:24875"/>
        <label>1</label>
    </ligand>
</feature>
<feature type="binding site" evidence="5">
    <location>
        <position position="8"/>
    </location>
    <ligand>
        <name>Fe cation</name>
        <dbReference type="ChEBI" id="CHEBI:24875"/>
        <label>1</label>
    </ligand>
</feature>
<dbReference type="PANTHER" id="PTHR11431">
    <property type="entry name" value="FERRITIN"/>
    <property type="match status" value="1"/>
</dbReference>
<feature type="binding site" evidence="5">
    <location>
        <position position="93"/>
    </location>
    <ligand>
        <name>Fe cation</name>
        <dbReference type="ChEBI" id="CHEBI:24875"/>
        <label>1</label>
    </ligand>
</feature>
<dbReference type="STRING" id="36166.T1GCZ1"/>
<keyword evidence="4 5" id="KW-0408">Iron</keyword>
<protein>
    <recommendedName>
        <fullName evidence="6">Ferritin</fullName>
        <ecNumber evidence="6">1.16.3.1</ecNumber>
    </recommendedName>
</protein>
<dbReference type="EMBL" id="CAQQ02123605">
    <property type="status" value="NOT_ANNOTATED_CDS"/>
    <property type="molecule type" value="Genomic_DNA"/>
</dbReference>
<dbReference type="InterPro" id="IPR008331">
    <property type="entry name" value="Ferritin_DPS_dom"/>
</dbReference>
<dbReference type="InterPro" id="IPR012347">
    <property type="entry name" value="Ferritin-like"/>
</dbReference>
<keyword evidence="3 5" id="KW-0479">Metal-binding</keyword>
<comment type="catalytic activity">
    <reaction evidence="6">
        <text>4 Fe(2+) + O2 + 4 H(+) = 4 Fe(3+) + 2 H2O</text>
        <dbReference type="Rhea" id="RHEA:11148"/>
        <dbReference type="ChEBI" id="CHEBI:15377"/>
        <dbReference type="ChEBI" id="CHEBI:15378"/>
        <dbReference type="ChEBI" id="CHEBI:15379"/>
        <dbReference type="ChEBI" id="CHEBI:29033"/>
        <dbReference type="ChEBI" id="CHEBI:29034"/>
        <dbReference type="EC" id="1.16.3.1"/>
    </reaction>
</comment>
<dbReference type="Pfam" id="PF00210">
    <property type="entry name" value="Ferritin"/>
    <property type="match status" value="1"/>
</dbReference>
<reference evidence="9" key="1">
    <citation type="submission" date="2013-02" db="EMBL/GenBank/DDBJ databases">
        <authorList>
            <person name="Hughes D."/>
        </authorList>
    </citation>
    <scope>NUCLEOTIDE SEQUENCE</scope>
    <source>
        <strain>Durham</strain>
        <strain evidence="9">NC isolate 2 -- Noor lab</strain>
    </source>
</reference>
<dbReference type="EMBL" id="CAQQ02123604">
    <property type="status" value="NOT_ANNOTATED_CDS"/>
    <property type="molecule type" value="Genomic_DNA"/>
</dbReference>
<dbReference type="SUPFAM" id="SSF47240">
    <property type="entry name" value="Ferritin-like"/>
    <property type="match status" value="1"/>
</dbReference>
<dbReference type="Proteomes" id="UP000015102">
    <property type="component" value="Unassembled WGS sequence"/>
</dbReference>
<dbReference type="GO" id="GO:0006879">
    <property type="term" value="P:intracellular iron ion homeostasis"/>
    <property type="evidence" value="ECO:0007669"/>
    <property type="project" value="UniProtKB-KW"/>
</dbReference>
<dbReference type="GO" id="GO:0008198">
    <property type="term" value="F:ferrous iron binding"/>
    <property type="evidence" value="ECO:0007669"/>
    <property type="project" value="TreeGrafter"/>
</dbReference>
<dbReference type="EMBL" id="CAQQ02123606">
    <property type="status" value="NOT_ANNOTATED_CDS"/>
    <property type="molecule type" value="Genomic_DNA"/>
</dbReference>
<evidence type="ECO:0000256" key="6">
    <source>
        <dbReference type="RuleBase" id="RU361145"/>
    </source>
</evidence>
<dbReference type="InterPro" id="IPR009078">
    <property type="entry name" value="Ferritin-like_SF"/>
</dbReference>
<dbReference type="GO" id="GO:0004322">
    <property type="term" value="F:ferroxidase activity"/>
    <property type="evidence" value="ECO:0007669"/>
    <property type="project" value="UniProtKB-EC"/>
</dbReference>
<dbReference type="GO" id="GO:0008199">
    <property type="term" value="F:ferric iron binding"/>
    <property type="evidence" value="ECO:0007669"/>
    <property type="project" value="InterPro"/>
</dbReference>
<keyword evidence="2 6" id="KW-0409">Iron storage</keyword>
<sequence length="129" mass="14765">MKNIQTEEREHANSLIEYLSMRGELKDSVTGLITSPRGIKKTFWSNGVEGLTHALKMETFVTKNIRGVIAACEKGKNDYHLVDVLTGVYLEEQYKGQRNIAEKLSTLQKMMSEHNEMGEFLFDKTLFSF</sequence>
<dbReference type="GO" id="GO:0006826">
    <property type="term" value="P:iron ion transport"/>
    <property type="evidence" value="ECO:0007669"/>
    <property type="project" value="InterPro"/>
</dbReference>
<evidence type="ECO:0000259" key="7">
    <source>
        <dbReference type="PROSITE" id="PS50905"/>
    </source>
</evidence>
<dbReference type="OMA" id="MSEHNEM"/>